<dbReference type="GO" id="GO:0006508">
    <property type="term" value="P:proteolysis"/>
    <property type="evidence" value="ECO:0007669"/>
    <property type="project" value="UniProtKB-KW"/>
</dbReference>
<evidence type="ECO:0000256" key="4">
    <source>
        <dbReference type="ARBA" id="ARBA00001954"/>
    </source>
</evidence>
<evidence type="ECO:0000256" key="7">
    <source>
        <dbReference type="ARBA" id="ARBA00022723"/>
    </source>
</evidence>
<dbReference type="PRINTS" id="PR00599">
    <property type="entry name" value="MAPEPTIDASE"/>
</dbReference>
<accession>A0A381W4P4</accession>
<protein>
    <recommendedName>
        <fullName evidence="9">Peptidase M24 domain-containing protein</fullName>
    </recommendedName>
</protein>
<comment type="cofactor">
    <cofactor evidence="2">
        <name>Mn(2+)</name>
        <dbReference type="ChEBI" id="CHEBI:29035"/>
    </cofactor>
</comment>
<dbReference type="PROSITE" id="PS01202">
    <property type="entry name" value="MAP_2"/>
    <property type="match status" value="1"/>
</dbReference>
<dbReference type="NCBIfam" id="TIGR00501">
    <property type="entry name" value="met_pdase_II"/>
    <property type="match status" value="1"/>
</dbReference>
<keyword evidence="8" id="KW-0378">Hydrolase</keyword>
<feature type="non-terminal residue" evidence="10">
    <location>
        <position position="1"/>
    </location>
</feature>
<dbReference type="Gene3D" id="1.10.10.10">
    <property type="entry name" value="Winged helix-like DNA-binding domain superfamily/Winged helix DNA-binding domain"/>
    <property type="match status" value="1"/>
</dbReference>
<dbReference type="InterPro" id="IPR002468">
    <property type="entry name" value="Pept_M24A_MAP2"/>
</dbReference>
<dbReference type="SUPFAM" id="SSF55920">
    <property type="entry name" value="Creatinase/aminopeptidase"/>
    <property type="match status" value="1"/>
</dbReference>
<dbReference type="GO" id="GO:0070006">
    <property type="term" value="F:metalloaminopeptidase activity"/>
    <property type="evidence" value="ECO:0007669"/>
    <property type="project" value="InterPro"/>
</dbReference>
<dbReference type="GO" id="GO:0046872">
    <property type="term" value="F:metal ion binding"/>
    <property type="evidence" value="ECO:0007669"/>
    <property type="project" value="UniProtKB-KW"/>
</dbReference>
<gene>
    <name evidence="10" type="ORF">METZ01_LOCUS100328</name>
</gene>
<reference evidence="10" key="1">
    <citation type="submission" date="2018-05" db="EMBL/GenBank/DDBJ databases">
        <authorList>
            <person name="Lanie J.A."/>
            <person name="Ng W.-L."/>
            <person name="Kazmierczak K.M."/>
            <person name="Andrzejewski T.M."/>
            <person name="Davidsen T.M."/>
            <person name="Wayne K.J."/>
            <person name="Tettelin H."/>
            <person name="Glass J.I."/>
            <person name="Rusch D."/>
            <person name="Podicherti R."/>
            <person name="Tsui H.-C.T."/>
            <person name="Winkler M.E."/>
        </authorList>
    </citation>
    <scope>NUCLEOTIDE SEQUENCE</scope>
</reference>
<sequence length="307" mass="33636">VDQWVSARVNPTPAELETLREAGRIASKARNWASKEIKPGYLLRDLQEGMEAIIREAGAMPPFPAQTSRNSIGAHYCSSPSDSTQFEENDLVKIDVGAHIDGLIVDTGVSVDLSTDQRWSAMILAASDALDAAIDMCAPDVDVEDIGETVQQVINRAGFKPILNLTGHGLGKWTLHDSPQIPNARIGIKGSLEAGSIFAIEPFATSGKGYVEDKGKPEVFMLERKPRQSNKIDLQTLKTIQSWGGLPIARRYFNHLPKKPFERTLKELVKQGVLKQYPPLVEVSSAQIGWKEHSIYLGPEGTEVLTA</sequence>
<dbReference type="InterPro" id="IPR050247">
    <property type="entry name" value="Met_Aminopeptidase_Type2"/>
</dbReference>
<dbReference type="InterPro" id="IPR000994">
    <property type="entry name" value="Pept_M24"/>
</dbReference>
<dbReference type="PANTHER" id="PTHR45777:SF2">
    <property type="entry name" value="METHIONINE AMINOPEPTIDASE 2"/>
    <property type="match status" value="1"/>
</dbReference>
<dbReference type="SUPFAM" id="SSF46785">
    <property type="entry name" value="Winged helix' DNA-binding domain"/>
    <property type="match status" value="1"/>
</dbReference>
<keyword evidence="6" id="KW-0645">Protease</keyword>
<evidence type="ECO:0000256" key="1">
    <source>
        <dbReference type="ARBA" id="ARBA00000294"/>
    </source>
</evidence>
<evidence type="ECO:0000256" key="3">
    <source>
        <dbReference type="ARBA" id="ARBA00001941"/>
    </source>
</evidence>
<feature type="domain" description="Peptidase M24" evidence="9">
    <location>
        <begin position="18"/>
        <end position="210"/>
    </location>
</feature>
<dbReference type="Pfam" id="PF00557">
    <property type="entry name" value="Peptidase_M24"/>
    <property type="match status" value="1"/>
</dbReference>
<name>A0A381W4P4_9ZZZZ</name>
<comment type="catalytic activity">
    <reaction evidence="1">
        <text>Release of N-terminal amino acids, preferentially methionine, from peptides and arylamides.</text>
        <dbReference type="EC" id="3.4.11.18"/>
    </reaction>
</comment>
<comment type="cofactor">
    <cofactor evidence="3">
        <name>Co(2+)</name>
        <dbReference type="ChEBI" id="CHEBI:48828"/>
    </cofactor>
</comment>
<dbReference type="EMBL" id="UINC01010693">
    <property type="protein sequence ID" value="SVA47474.1"/>
    <property type="molecule type" value="Genomic_DNA"/>
</dbReference>
<evidence type="ECO:0000256" key="8">
    <source>
        <dbReference type="ARBA" id="ARBA00022801"/>
    </source>
</evidence>
<keyword evidence="7" id="KW-0479">Metal-binding</keyword>
<proteinExistence type="predicted"/>
<dbReference type="GO" id="GO:0005737">
    <property type="term" value="C:cytoplasm"/>
    <property type="evidence" value="ECO:0007669"/>
    <property type="project" value="TreeGrafter"/>
</dbReference>
<dbReference type="InterPro" id="IPR036390">
    <property type="entry name" value="WH_DNA-bd_sf"/>
</dbReference>
<keyword evidence="5" id="KW-0031">Aminopeptidase</keyword>
<organism evidence="10">
    <name type="scientific">marine metagenome</name>
    <dbReference type="NCBI Taxonomy" id="408172"/>
    <lineage>
        <taxon>unclassified sequences</taxon>
        <taxon>metagenomes</taxon>
        <taxon>ecological metagenomes</taxon>
    </lineage>
</organism>
<dbReference type="InterPro" id="IPR018349">
    <property type="entry name" value="Pept_M24A_MAP2_BS"/>
</dbReference>
<dbReference type="Gene3D" id="3.90.230.10">
    <property type="entry name" value="Creatinase/methionine aminopeptidase superfamily"/>
    <property type="match status" value="1"/>
</dbReference>
<dbReference type="InterPro" id="IPR001714">
    <property type="entry name" value="Pept_M24_MAP"/>
</dbReference>
<evidence type="ECO:0000313" key="10">
    <source>
        <dbReference type="EMBL" id="SVA47474.1"/>
    </source>
</evidence>
<evidence type="ECO:0000256" key="6">
    <source>
        <dbReference type="ARBA" id="ARBA00022670"/>
    </source>
</evidence>
<dbReference type="AlphaFoldDB" id="A0A381W4P4"/>
<dbReference type="GO" id="GO:0004239">
    <property type="term" value="F:initiator methionyl aminopeptidase activity"/>
    <property type="evidence" value="ECO:0007669"/>
    <property type="project" value="UniProtKB-EC"/>
</dbReference>
<comment type="cofactor">
    <cofactor evidence="4">
        <name>Fe(2+)</name>
        <dbReference type="ChEBI" id="CHEBI:29033"/>
    </cofactor>
</comment>
<dbReference type="InterPro" id="IPR036005">
    <property type="entry name" value="Creatinase/aminopeptidase-like"/>
</dbReference>
<evidence type="ECO:0000256" key="2">
    <source>
        <dbReference type="ARBA" id="ARBA00001936"/>
    </source>
</evidence>
<evidence type="ECO:0000259" key="9">
    <source>
        <dbReference type="Pfam" id="PF00557"/>
    </source>
</evidence>
<evidence type="ECO:0000256" key="5">
    <source>
        <dbReference type="ARBA" id="ARBA00022438"/>
    </source>
</evidence>
<dbReference type="InterPro" id="IPR036388">
    <property type="entry name" value="WH-like_DNA-bd_sf"/>
</dbReference>
<dbReference type="PANTHER" id="PTHR45777">
    <property type="entry name" value="METHIONINE AMINOPEPTIDASE 2"/>
    <property type="match status" value="1"/>
</dbReference>